<dbReference type="InterPro" id="IPR043519">
    <property type="entry name" value="NT_sf"/>
</dbReference>
<accession>A0A412PZX1</accession>
<dbReference type="EMBL" id="QRXG01000040">
    <property type="protein sequence ID" value="RGT77758.1"/>
    <property type="molecule type" value="Genomic_DNA"/>
</dbReference>
<evidence type="ECO:0000259" key="1">
    <source>
        <dbReference type="Pfam" id="PF18765"/>
    </source>
</evidence>
<dbReference type="InterPro" id="IPR052548">
    <property type="entry name" value="Type_VII_TA_antitoxin"/>
</dbReference>
<evidence type="ECO:0000313" key="2">
    <source>
        <dbReference type="EMBL" id="RGT77758.1"/>
    </source>
</evidence>
<keyword evidence="2" id="KW-0808">Transferase</keyword>
<dbReference type="Gene3D" id="3.30.460.10">
    <property type="entry name" value="Beta Polymerase, domain 2"/>
    <property type="match status" value="1"/>
</dbReference>
<evidence type="ECO:0000313" key="3">
    <source>
        <dbReference type="Proteomes" id="UP000284296"/>
    </source>
</evidence>
<gene>
    <name evidence="2" type="ORF">DWX06_15125</name>
</gene>
<proteinExistence type="predicted"/>
<dbReference type="PANTHER" id="PTHR33933:SF1">
    <property type="entry name" value="PROTEIN ADENYLYLTRANSFERASE MNTA-RELATED"/>
    <property type="match status" value="1"/>
</dbReference>
<dbReference type="PANTHER" id="PTHR33933">
    <property type="entry name" value="NUCLEOTIDYLTRANSFERASE"/>
    <property type="match status" value="1"/>
</dbReference>
<sequence length="255" mass="29897">MITFQIDDTQYYINHDKRIEEVWLFGSYARGEQDCYSDIDLLIIVQDCSDMEYTELKQQLSAELHIPLDWISLYQMNKITEMGNKGAYFLWHLKLEGHKLYSRNLFMQNILKSLPEYSGVLQDLMDYSVICNDIRENISDEYLDVTYELSVLASVIRNTAIAVDFLFGEKIFGRITCVETSNRLLEGIFYIPVKEYMKLYSNRLYITGKSSSCEKMTIYDIGIWLERAEKFISCAKEVYHARKNDNNMGRIGTDE</sequence>
<dbReference type="Pfam" id="PF18765">
    <property type="entry name" value="Polbeta"/>
    <property type="match status" value="1"/>
</dbReference>
<feature type="domain" description="Polymerase beta nucleotidyltransferase" evidence="1">
    <location>
        <begin position="12"/>
        <end position="75"/>
    </location>
</feature>
<dbReference type="AlphaFoldDB" id="A0A412PZX1"/>
<protein>
    <submittedName>
        <fullName evidence="2">Nucleotidyltransferase domain-containing protein</fullName>
    </submittedName>
</protein>
<organism evidence="2 3">
    <name type="scientific">Agathobacter rectalis</name>
    <dbReference type="NCBI Taxonomy" id="39491"/>
    <lineage>
        <taxon>Bacteria</taxon>
        <taxon>Bacillati</taxon>
        <taxon>Bacillota</taxon>
        <taxon>Clostridia</taxon>
        <taxon>Lachnospirales</taxon>
        <taxon>Lachnospiraceae</taxon>
        <taxon>Agathobacter</taxon>
    </lineage>
</organism>
<dbReference type="InterPro" id="IPR041633">
    <property type="entry name" value="Polbeta"/>
</dbReference>
<dbReference type="RefSeq" id="WP_118004857.1">
    <property type="nucleotide sequence ID" value="NZ_QRXF01000037.1"/>
</dbReference>
<name>A0A412PZX1_9FIRM</name>
<dbReference type="SUPFAM" id="SSF81301">
    <property type="entry name" value="Nucleotidyltransferase"/>
    <property type="match status" value="1"/>
</dbReference>
<comment type="caution">
    <text evidence="2">The sequence shown here is derived from an EMBL/GenBank/DDBJ whole genome shotgun (WGS) entry which is preliminary data.</text>
</comment>
<dbReference type="GO" id="GO:0016740">
    <property type="term" value="F:transferase activity"/>
    <property type="evidence" value="ECO:0007669"/>
    <property type="project" value="UniProtKB-KW"/>
</dbReference>
<dbReference type="Proteomes" id="UP000284296">
    <property type="component" value="Unassembled WGS sequence"/>
</dbReference>
<reference evidence="2 3" key="1">
    <citation type="submission" date="2018-08" db="EMBL/GenBank/DDBJ databases">
        <title>A genome reference for cultivated species of the human gut microbiota.</title>
        <authorList>
            <person name="Zou Y."/>
            <person name="Xue W."/>
            <person name="Luo G."/>
        </authorList>
    </citation>
    <scope>NUCLEOTIDE SEQUENCE [LARGE SCALE GENOMIC DNA]</scope>
    <source>
        <strain evidence="2 3">AF18-16LB</strain>
    </source>
</reference>
<dbReference type="CDD" id="cd05403">
    <property type="entry name" value="NT_KNTase_like"/>
    <property type="match status" value="1"/>
</dbReference>